<evidence type="ECO:0000313" key="9">
    <source>
        <dbReference type="Proteomes" id="UP000282551"/>
    </source>
</evidence>
<evidence type="ECO:0000256" key="4">
    <source>
        <dbReference type="ARBA" id="ARBA00022989"/>
    </source>
</evidence>
<name>A0A3S4RD42_MYCCI</name>
<dbReference type="PANTHER" id="PTHR36115:SF6">
    <property type="entry name" value="PROLINE-RICH ANTIGEN HOMOLOG"/>
    <property type="match status" value="1"/>
</dbReference>
<gene>
    <name evidence="8" type="ORF">NCTC10485_01909</name>
</gene>
<keyword evidence="5 6" id="KW-0472">Membrane</keyword>
<sequence length="177" mass="18824">MLHHSQPYVAWTLRNFWPPMLGNMARATSSWLSGGEPGDSGPASTYPGELLGLPQSGPGSLAPTGRRILALLVDWLVAYGLAALLMTFGLFSQAFLSTAVLVVWVLLGAVSVRLFGFSPGQLALGMMVTPVDNRIHVGLGRALGRGALLALVIPALFMDSDGRGLQDKFTHTAVVRR</sequence>
<organism evidence="8 9">
    <name type="scientific">Mycolicibacterium chitae</name>
    <name type="common">Mycobacterium chitae</name>
    <dbReference type="NCBI Taxonomy" id="1792"/>
    <lineage>
        <taxon>Bacteria</taxon>
        <taxon>Bacillati</taxon>
        <taxon>Actinomycetota</taxon>
        <taxon>Actinomycetes</taxon>
        <taxon>Mycobacteriales</taxon>
        <taxon>Mycobacteriaceae</taxon>
        <taxon>Mycolicibacterium</taxon>
    </lineage>
</organism>
<evidence type="ECO:0000256" key="2">
    <source>
        <dbReference type="ARBA" id="ARBA00022475"/>
    </source>
</evidence>
<dbReference type="GO" id="GO:0005886">
    <property type="term" value="C:plasma membrane"/>
    <property type="evidence" value="ECO:0007669"/>
    <property type="project" value="UniProtKB-SubCell"/>
</dbReference>
<protein>
    <submittedName>
        <fullName evidence="8">RDD domain-containing protein</fullName>
    </submittedName>
</protein>
<keyword evidence="3 6" id="KW-0812">Transmembrane</keyword>
<dbReference type="EMBL" id="LR134355">
    <property type="protein sequence ID" value="VEG47626.1"/>
    <property type="molecule type" value="Genomic_DNA"/>
</dbReference>
<feature type="transmembrane region" description="Helical" evidence="6">
    <location>
        <begin position="95"/>
        <end position="115"/>
    </location>
</feature>
<evidence type="ECO:0000256" key="6">
    <source>
        <dbReference type="SAM" id="Phobius"/>
    </source>
</evidence>
<dbReference type="Pfam" id="PF06271">
    <property type="entry name" value="RDD"/>
    <property type="match status" value="1"/>
</dbReference>
<dbReference type="PIRSF" id="PIRSF021697">
    <property type="entry name" value="UCP021697"/>
    <property type="match status" value="1"/>
</dbReference>
<dbReference type="AlphaFoldDB" id="A0A3S4RD42"/>
<accession>A0A3S4RD42</accession>
<evidence type="ECO:0000256" key="3">
    <source>
        <dbReference type="ARBA" id="ARBA00022692"/>
    </source>
</evidence>
<dbReference type="InterPro" id="IPR016795">
    <property type="entry name" value="UCP021697"/>
</dbReference>
<feature type="transmembrane region" description="Helical" evidence="6">
    <location>
        <begin position="68"/>
        <end position="88"/>
    </location>
</feature>
<dbReference type="PANTHER" id="PTHR36115">
    <property type="entry name" value="PROLINE-RICH ANTIGEN HOMOLOG-RELATED"/>
    <property type="match status" value="1"/>
</dbReference>
<comment type="subcellular location">
    <subcellularLocation>
        <location evidence="1">Cell membrane</location>
        <topology evidence="1">Multi-pass membrane protein</topology>
    </subcellularLocation>
</comment>
<dbReference type="Proteomes" id="UP000282551">
    <property type="component" value="Chromosome"/>
</dbReference>
<dbReference type="InterPro" id="IPR010432">
    <property type="entry name" value="RDD"/>
</dbReference>
<keyword evidence="4 6" id="KW-1133">Transmembrane helix</keyword>
<evidence type="ECO:0000313" key="8">
    <source>
        <dbReference type="EMBL" id="VEG47626.1"/>
    </source>
</evidence>
<proteinExistence type="predicted"/>
<feature type="domain" description="RDD" evidence="7">
    <location>
        <begin position="62"/>
        <end position="169"/>
    </location>
</feature>
<keyword evidence="9" id="KW-1185">Reference proteome</keyword>
<reference evidence="8 9" key="1">
    <citation type="submission" date="2018-12" db="EMBL/GenBank/DDBJ databases">
        <authorList>
            <consortium name="Pathogen Informatics"/>
        </authorList>
    </citation>
    <scope>NUCLEOTIDE SEQUENCE [LARGE SCALE GENOMIC DNA]</scope>
    <source>
        <strain evidence="8 9">NCTC10485</strain>
    </source>
</reference>
<evidence type="ECO:0000256" key="1">
    <source>
        <dbReference type="ARBA" id="ARBA00004651"/>
    </source>
</evidence>
<evidence type="ECO:0000256" key="5">
    <source>
        <dbReference type="ARBA" id="ARBA00023136"/>
    </source>
</evidence>
<dbReference type="InterPro" id="IPR051791">
    <property type="entry name" value="Pra-immunoreactive"/>
</dbReference>
<keyword evidence="2" id="KW-1003">Cell membrane</keyword>
<evidence type="ECO:0000259" key="7">
    <source>
        <dbReference type="Pfam" id="PF06271"/>
    </source>
</evidence>
<feature type="transmembrane region" description="Helical" evidence="6">
    <location>
        <begin position="135"/>
        <end position="158"/>
    </location>
</feature>